<evidence type="ECO:0000256" key="12">
    <source>
        <dbReference type="ARBA" id="ARBA00023235"/>
    </source>
</evidence>
<feature type="region of interest" description="Disordered" evidence="14">
    <location>
        <begin position="1518"/>
        <end position="1546"/>
    </location>
</feature>
<dbReference type="PROSITE" id="PS00108">
    <property type="entry name" value="PROTEIN_KINASE_ST"/>
    <property type="match status" value="1"/>
</dbReference>
<dbReference type="SUPFAM" id="SSF53335">
    <property type="entry name" value="S-adenosyl-L-methionine-dependent methyltransferases"/>
    <property type="match status" value="1"/>
</dbReference>
<dbReference type="PANTHER" id="PTHR24058">
    <property type="entry name" value="DUAL SPECIFICITY PROTEIN KINASE"/>
    <property type="match status" value="1"/>
</dbReference>
<sequence>MFPSTEPSGLDWQKEATCAVHRAFCWPVFGALALLRDTAWHPAGFCEAATSFSNALYNAVQTNEAVPLKQSLDFLHEPPRSCGEQDARVLRAAATLAVADWARRTAKRGVQSVEEEVQDAVATAYALVSEVLEGEGGGPSFLGLQALSMLPGGSELLWILDRLQCAPVVSMTAQAHEFWKGAENVGMKNDVEINYKLSIFPYRELVSDFVRARQVPYCNESILQLVQALARRLDHSNARSVQVIEIGANLGDCALWIARRMQAVPGLRRIKVIALEAVPAAARRFEESVQLNNLSGIIQVVNVAAGQVSGSVSLRAKPMSSNSYTLVNDEGSATDSATVPTRALDDLLDGSSQVDLLISHTNGQELSVLRGATRLLRHSRRLVVLLQLYGPQSGVIRDPKYDASRPVRWLANRGFRIWLSQRKGLRLETPGVLQRHFKEGEQVVNVIAIRKHQRHLLSAPPPRRVAQRTCLDLARGERPNSWAEVDGRVLRENLHVVRIYLERHFGVAPPIGAVLKANAYGHGAVLAGRVLASARIDALFVSEIETGLMLRMAPEVPTSLPVILLYRSPDEITTCKLANANITVSLLSMAWLKQALMWQSCSARLRLHMMMDTGLNREGLAIEEVTEAAEILLKEWPRWSLEGFYTHWCCVYDVEEMHRSLARFEQGLALVEEVRRAIGGDATTCPLTVHTSSSSSVLFGVHYDLLRLGGLLFGDPVAISDGTGGSVRLPGPHRTLLWKSSITALRWSVPGERFSRCTASSGCARGPIFDRRLLLGIIPVGAYEFSDSNIVSSQYREKLVLLEKSTDSILVEIPATSRTFHEAFEGMEVLLCAENCVQGLFNVPELPSCIVFPGTSFGAKVFDSFNLRVVFERDKTGFEESKEFPIRTNTVVAARYQIIEYLGSAAFSRAVQCLDLDTNRMVCMKIIKNDKDFFDQSLDEIKLLKYINVNGNVDEQHVLRLYDHFYHKEHLIIVTELLRDNLYEFSKYNRECGDEPYFTMGRLQKISKQILTALEYVHSLRLIHCDLKPENILIKSYSRCEVKVIDFGSSCFVDDHLSSYVQSRSYRAPEVMLGLPYDQKIDLWSLGCIIAELWTGYVLFQNDSVQSLLARILGIIGDFPYHLMTSGKYVPQYFTQDGQLYQEIEGQPCPERGRRLHLLVPKKTSLRQRMRTEDEVFLDFLTQLLQLDPTKRPGAAEASQHPFLAPGRIPDFTEDAEMLSWAGVGLGGAESFQVMCSLRNLAANQKDGLNKLRFWGKVLGTEADYYVAEAQRDGGDEDPDPDADQPGQGANQFTYYVTNDLAGAWRKLPDIKPKEILAARAIKRLLTGNAGSKVITQPYFEGKEEVYLRAQIARITADTTICPKGFLYKEEEDSPIEQNPEFKCPPPSDLLKKEAWTHMQPHILLNGRTVHQEIPEGDTEDEIALAAKMKEEQEADPVPELIRGLHEDHLQWSVKQAGDATMYRATPDPAAPLRSSAVVYVRSLSWPGAVCAIRNGQFVNIYVGYGLAAVSSNFFPMAPPDVQDEPEDPGEVEEPQGSEEPPAAEE</sequence>
<dbReference type="EMBL" id="CAXAMN010002113">
    <property type="protein sequence ID" value="CAK8997816.1"/>
    <property type="molecule type" value="Genomic_DNA"/>
</dbReference>
<dbReference type="Gene3D" id="3.20.20.10">
    <property type="entry name" value="Alanine racemase"/>
    <property type="match status" value="1"/>
</dbReference>
<evidence type="ECO:0000256" key="1">
    <source>
        <dbReference type="ARBA" id="ARBA00001933"/>
    </source>
</evidence>
<keyword evidence="4" id="KW-0723">Serine/threonine-protein kinase</keyword>
<dbReference type="Gene3D" id="3.40.50.150">
    <property type="entry name" value="Vaccinia Virus protein VP39"/>
    <property type="match status" value="1"/>
</dbReference>
<evidence type="ECO:0000313" key="17">
    <source>
        <dbReference type="Proteomes" id="UP001642484"/>
    </source>
</evidence>
<dbReference type="InterPro" id="IPR000719">
    <property type="entry name" value="Prot_kinase_dom"/>
</dbReference>
<evidence type="ECO:0000256" key="13">
    <source>
        <dbReference type="ARBA" id="ARBA00023273"/>
    </source>
</evidence>
<evidence type="ECO:0000256" key="11">
    <source>
        <dbReference type="ARBA" id="ARBA00023212"/>
    </source>
</evidence>
<dbReference type="Pfam" id="PF05050">
    <property type="entry name" value="Methyltransf_21"/>
    <property type="match status" value="1"/>
</dbReference>
<dbReference type="PRINTS" id="PR00992">
    <property type="entry name" value="ALARACEMASE"/>
</dbReference>
<proteinExistence type="predicted"/>
<keyword evidence="6" id="KW-0547">Nucleotide-binding</keyword>
<evidence type="ECO:0000256" key="14">
    <source>
        <dbReference type="SAM" id="MobiDB-lite"/>
    </source>
</evidence>
<accession>A0ABP0I5G8</accession>
<keyword evidence="3" id="KW-0963">Cytoplasm</keyword>
<dbReference type="InterPro" id="IPR029063">
    <property type="entry name" value="SAM-dependent_MTases_sf"/>
</dbReference>
<dbReference type="InterPro" id="IPR020622">
    <property type="entry name" value="Ala_racemase_pyridoxalP-BS"/>
</dbReference>
<keyword evidence="5" id="KW-0808">Transferase</keyword>
<dbReference type="InterPro" id="IPR008271">
    <property type="entry name" value="Ser/Thr_kinase_AS"/>
</dbReference>
<dbReference type="PROSITE" id="PS50011">
    <property type="entry name" value="PROTEIN_KINASE_DOM"/>
    <property type="match status" value="1"/>
</dbReference>
<dbReference type="SMART" id="SM00220">
    <property type="entry name" value="S_TKc"/>
    <property type="match status" value="1"/>
</dbReference>
<feature type="region of interest" description="Disordered" evidence="14">
    <location>
        <begin position="1272"/>
        <end position="1291"/>
    </location>
</feature>
<keyword evidence="8" id="KW-0067">ATP-binding</keyword>
<evidence type="ECO:0000256" key="2">
    <source>
        <dbReference type="ARBA" id="ARBA00004430"/>
    </source>
</evidence>
<dbReference type="InterPro" id="IPR011009">
    <property type="entry name" value="Kinase-like_dom_sf"/>
</dbReference>
<comment type="cofactor">
    <cofactor evidence="1">
        <name>pyridoxal 5'-phosphate</name>
        <dbReference type="ChEBI" id="CHEBI:597326"/>
    </cofactor>
</comment>
<evidence type="ECO:0000256" key="3">
    <source>
        <dbReference type="ARBA" id="ARBA00022490"/>
    </source>
</evidence>
<evidence type="ECO:0000256" key="8">
    <source>
        <dbReference type="ARBA" id="ARBA00022840"/>
    </source>
</evidence>
<keyword evidence="9" id="KW-0663">Pyridoxal phosphate</keyword>
<evidence type="ECO:0000259" key="15">
    <source>
        <dbReference type="PROSITE" id="PS50011"/>
    </source>
</evidence>
<dbReference type="PANTHER" id="PTHR24058:SF124">
    <property type="entry name" value="PROTEIN KINASE SUPERFAMILY PROTEIN"/>
    <property type="match status" value="1"/>
</dbReference>
<reference evidence="16 17" key="1">
    <citation type="submission" date="2024-02" db="EMBL/GenBank/DDBJ databases">
        <authorList>
            <person name="Chen Y."/>
            <person name="Shah S."/>
            <person name="Dougan E. K."/>
            <person name="Thang M."/>
            <person name="Chan C."/>
        </authorList>
    </citation>
    <scope>NUCLEOTIDE SEQUENCE [LARGE SCALE GENOMIC DNA]</scope>
</reference>
<dbReference type="InterPro" id="IPR001608">
    <property type="entry name" value="Ala_racemase_N"/>
</dbReference>
<evidence type="ECO:0000256" key="5">
    <source>
        <dbReference type="ARBA" id="ARBA00022679"/>
    </source>
</evidence>
<keyword evidence="13" id="KW-0966">Cell projection</keyword>
<dbReference type="InterPro" id="IPR006342">
    <property type="entry name" value="FkbM_mtfrase"/>
</dbReference>
<feature type="domain" description="Protein kinase" evidence="15">
    <location>
        <begin position="896"/>
        <end position="1204"/>
    </location>
</feature>
<protein>
    <recommendedName>
        <fullName evidence="15">Protein kinase domain-containing protein</fullName>
    </recommendedName>
</protein>
<dbReference type="SUPFAM" id="SSF56112">
    <property type="entry name" value="Protein kinase-like (PK-like)"/>
    <property type="match status" value="1"/>
</dbReference>
<dbReference type="InterPro" id="IPR029066">
    <property type="entry name" value="PLP-binding_barrel"/>
</dbReference>
<keyword evidence="7" id="KW-0418">Kinase</keyword>
<keyword evidence="10" id="KW-0969">Cilium</keyword>
<dbReference type="InterPro" id="IPR000821">
    <property type="entry name" value="Ala_racemase"/>
</dbReference>
<dbReference type="PROSITE" id="PS00395">
    <property type="entry name" value="ALANINE_RACEMASE"/>
    <property type="match status" value="1"/>
</dbReference>
<keyword evidence="11" id="KW-0206">Cytoskeleton</keyword>
<comment type="subcellular location">
    <subcellularLocation>
        <location evidence="2">Cytoplasm</location>
        <location evidence="2">Cytoskeleton</location>
        <location evidence="2">Cilium axoneme</location>
    </subcellularLocation>
</comment>
<dbReference type="Pfam" id="PF04712">
    <property type="entry name" value="Radial_spoke"/>
    <property type="match status" value="1"/>
</dbReference>
<dbReference type="CDD" id="cd14133">
    <property type="entry name" value="PKc_DYRK_like"/>
    <property type="match status" value="1"/>
</dbReference>
<dbReference type="SUPFAM" id="SSF51419">
    <property type="entry name" value="PLP-binding barrel"/>
    <property type="match status" value="1"/>
</dbReference>
<dbReference type="Proteomes" id="UP001642484">
    <property type="component" value="Unassembled WGS sequence"/>
</dbReference>
<evidence type="ECO:0000256" key="10">
    <source>
        <dbReference type="ARBA" id="ARBA00023069"/>
    </source>
</evidence>
<evidence type="ECO:0000256" key="7">
    <source>
        <dbReference type="ARBA" id="ARBA00022777"/>
    </source>
</evidence>
<dbReference type="NCBIfam" id="TIGR01444">
    <property type="entry name" value="fkbM_fam"/>
    <property type="match status" value="1"/>
</dbReference>
<evidence type="ECO:0000256" key="4">
    <source>
        <dbReference type="ARBA" id="ARBA00022527"/>
    </source>
</evidence>
<comment type="caution">
    <text evidence="16">The sequence shown here is derived from an EMBL/GenBank/DDBJ whole genome shotgun (WGS) entry which is preliminary data.</text>
</comment>
<evidence type="ECO:0000256" key="9">
    <source>
        <dbReference type="ARBA" id="ARBA00022898"/>
    </source>
</evidence>
<organism evidence="16 17">
    <name type="scientific">Durusdinium trenchii</name>
    <dbReference type="NCBI Taxonomy" id="1381693"/>
    <lineage>
        <taxon>Eukaryota</taxon>
        <taxon>Sar</taxon>
        <taxon>Alveolata</taxon>
        <taxon>Dinophyceae</taxon>
        <taxon>Suessiales</taxon>
        <taxon>Symbiodiniaceae</taxon>
        <taxon>Durusdinium</taxon>
    </lineage>
</organism>
<keyword evidence="12" id="KW-0413">Isomerase</keyword>
<evidence type="ECO:0000256" key="6">
    <source>
        <dbReference type="ARBA" id="ARBA00022741"/>
    </source>
</evidence>
<feature type="compositionally biased region" description="Acidic residues" evidence="14">
    <location>
        <begin position="1522"/>
        <end position="1546"/>
    </location>
</feature>
<dbReference type="Gene3D" id="1.10.510.10">
    <property type="entry name" value="Transferase(Phosphotransferase) domain 1"/>
    <property type="match status" value="1"/>
</dbReference>
<evidence type="ECO:0000313" key="16">
    <source>
        <dbReference type="EMBL" id="CAK8997816.1"/>
    </source>
</evidence>
<keyword evidence="17" id="KW-1185">Reference proteome</keyword>
<dbReference type="Pfam" id="PF00069">
    <property type="entry name" value="Pkinase"/>
    <property type="match status" value="1"/>
</dbReference>
<dbReference type="InterPro" id="IPR006802">
    <property type="entry name" value="Radial_spoke"/>
</dbReference>
<dbReference type="InterPro" id="IPR050494">
    <property type="entry name" value="Ser_Thr_dual-spec_kinase"/>
</dbReference>
<name>A0ABP0I5G8_9DINO</name>
<dbReference type="Pfam" id="PF01168">
    <property type="entry name" value="Ala_racemase_N"/>
    <property type="match status" value="1"/>
</dbReference>
<dbReference type="Gene3D" id="3.30.200.20">
    <property type="entry name" value="Phosphorylase Kinase, domain 1"/>
    <property type="match status" value="1"/>
</dbReference>
<gene>
    <name evidence="16" type="ORF">CCMP2556_LOCUS5004</name>
</gene>